<dbReference type="Proteomes" id="UP000241769">
    <property type="component" value="Unassembled WGS sequence"/>
</dbReference>
<comment type="similarity">
    <text evidence="1">Belongs to the GPN-loop GTPase family.</text>
</comment>
<evidence type="ECO:0000256" key="3">
    <source>
        <dbReference type="ARBA" id="ARBA00022801"/>
    </source>
</evidence>
<dbReference type="InParanoid" id="A0A2P6MRG8"/>
<dbReference type="SUPFAM" id="SSF52540">
    <property type="entry name" value="P-loop containing nucleoside triphosphate hydrolases"/>
    <property type="match status" value="1"/>
</dbReference>
<evidence type="ECO:0000313" key="6">
    <source>
        <dbReference type="EMBL" id="PRP74301.1"/>
    </source>
</evidence>
<dbReference type="Gene3D" id="3.40.50.300">
    <property type="entry name" value="P-loop containing nucleotide triphosphate hydrolases"/>
    <property type="match status" value="1"/>
</dbReference>
<organism evidence="6 7">
    <name type="scientific">Planoprotostelium fungivorum</name>
    <dbReference type="NCBI Taxonomy" id="1890364"/>
    <lineage>
        <taxon>Eukaryota</taxon>
        <taxon>Amoebozoa</taxon>
        <taxon>Evosea</taxon>
        <taxon>Variosea</taxon>
        <taxon>Cavosteliida</taxon>
        <taxon>Cavosteliaceae</taxon>
        <taxon>Planoprotostelium</taxon>
    </lineage>
</organism>
<dbReference type="CDD" id="cd17871">
    <property type="entry name" value="GPN2"/>
    <property type="match status" value="1"/>
</dbReference>
<dbReference type="STRING" id="1890364.A0A2P6MRG8"/>
<dbReference type="PANTHER" id="PTHR21231:SF3">
    <property type="entry name" value="GPN-LOOP GTPASE 2"/>
    <property type="match status" value="1"/>
</dbReference>
<dbReference type="PANTHER" id="PTHR21231">
    <property type="entry name" value="XPA-BINDING PROTEIN 1-RELATED"/>
    <property type="match status" value="1"/>
</dbReference>
<dbReference type="GO" id="GO:0005737">
    <property type="term" value="C:cytoplasm"/>
    <property type="evidence" value="ECO:0007669"/>
    <property type="project" value="TreeGrafter"/>
</dbReference>
<keyword evidence="7" id="KW-1185">Reference proteome</keyword>
<keyword evidence="4" id="KW-0342">GTP-binding</keyword>
<accession>A0A2P6MRG8</accession>
<evidence type="ECO:0000256" key="4">
    <source>
        <dbReference type="ARBA" id="ARBA00023134"/>
    </source>
</evidence>
<feature type="region of interest" description="Disordered" evidence="5">
    <location>
        <begin position="548"/>
        <end position="595"/>
    </location>
</feature>
<dbReference type="InterPro" id="IPR027417">
    <property type="entry name" value="P-loop_NTPase"/>
</dbReference>
<dbReference type="InterPro" id="IPR004130">
    <property type="entry name" value="Gpn"/>
</dbReference>
<proteinExistence type="inferred from homology"/>
<evidence type="ECO:0000256" key="2">
    <source>
        <dbReference type="ARBA" id="ARBA00022741"/>
    </source>
</evidence>
<comment type="caution">
    <text evidence="6">The sequence shown here is derived from an EMBL/GenBank/DDBJ whole genome shotgun (WGS) entry which is preliminary data.</text>
</comment>
<feature type="region of interest" description="Disordered" evidence="5">
    <location>
        <begin position="679"/>
        <end position="717"/>
    </location>
</feature>
<gene>
    <name evidence="6" type="ORF">PROFUN_11803</name>
</gene>
<dbReference type="FunFam" id="3.40.50.300:FF:000338">
    <property type="entry name" value="GPN-loop GTPase 2"/>
    <property type="match status" value="1"/>
</dbReference>
<protein>
    <submittedName>
        <fullName evidence="6">GPN-loop GTPase 2-like</fullName>
    </submittedName>
</protein>
<reference evidence="6 7" key="1">
    <citation type="journal article" date="2018" name="Genome Biol. Evol.">
        <title>Multiple Roots of Fruiting Body Formation in Amoebozoa.</title>
        <authorList>
            <person name="Hillmann F."/>
            <person name="Forbes G."/>
            <person name="Novohradska S."/>
            <person name="Ferling I."/>
            <person name="Riege K."/>
            <person name="Groth M."/>
            <person name="Westermann M."/>
            <person name="Marz M."/>
            <person name="Spaller T."/>
            <person name="Winckler T."/>
            <person name="Schaap P."/>
            <person name="Glockner G."/>
        </authorList>
    </citation>
    <scope>NUCLEOTIDE SEQUENCE [LARGE SCALE GENOMIC DNA]</scope>
    <source>
        <strain evidence="6 7">Jena</strain>
    </source>
</reference>
<keyword evidence="3" id="KW-0378">Hydrolase</keyword>
<evidence type="ECO:0000313" key="7">
    <source>
        <dbReference type="Proteomes" id="UP000241769"/>
    </source>
</evidence>
<feature type="compositionally biased region" description="Basic and acidic residues" evidence="5">
    <location>
        <begin position="685"/>
        <end position="699"/>
    </location>
</feature>
<dbReference type="InterPro" id="IPR030231">
    <property type="entry name" value="Gpn2"/>
</dbReference>
<sequence length="752" mass="86391">MPFGQLIVGPPGSGKTVYTDGMQQYLNQANRNVCVVNLDPANDHLPYTCHIDIHDLISLDEVMEAEKLGPNGGLLFALELLEKNLNWLKERLDKYQEKSYFIFDCPGQVELYTHHNSMKNIVQQLQKWNYRITAVMLIDSLVCTRATNYISAALLSLTTMLQLELPHINVLSKIDVLRNISLDFNLDFYMDVQDPARLLDHLNEESGKKFKKLNGLLCETLEDFSLVAFQTLNIMDKESVGALVRLIDKSNGFVYGGLTEGNETIFTVSETHRNWDYYRSMDVQERYDINEENREEMELDIDNHLVPETMEDGESECVVGDLSSCRQRIFIVNESMIRTEVERMGETVAGCATHQHHAAIMNFRYILRIFTLLFLFHSVILVEAAHAQRWNVFGRIYEVESLWMEEALNKESNAQVHLVRSDLIKRHHGIRVKLISDSPRPPTIAGGVWKTEEPSSQPAPTVSLSIFDRNQKAFIDQPGVQSLPSVVGKSETIHMSEFWGAQNYGPLLFHFYDSDRGHCSKIVIVISGGKQRTREKMKERLHAGLQYIKETSESEYSSDLSPPSDGTHHDPDGAYSSSDSEVENQRHKRKLDDLRRSQEKALEQLREQQKRELDELLRGQERQQLMQQQPSSQELNNYSEPPYELWQDSELYCPNAPIKFIDMLEQDWFTPLQLQDSPSSFDLLDSEREPPLKRPKLESGPEVQDSAGGQEERKEIKEETVDALNLFQLDEDLLYELDDMEDIPSSQKPLTL</sequence>
<dbReference type="GO" id="GO:0003924">
    <property type="term" value="F:GTPase activity"/>
    <property type="evidence" value="ECO:0007669"/>
    <property type="project" value="TreeGrafter"/>
</dbReference>
<evidence type="ECO:0000256" key="5">
    <source>
        <dbReference type="SAM" id="MobiDB-lite"/>
    </source>
</evidence>
<dbReference type="Pfam" id="PF03029">
    <property type="entry name" value="ATP_bind_1"/>
    <property type="match status" value="1"/>
</dbReference>
<dbReference type="GO" id="GO:0005525">
    <property type="term" value="F:GTP binding"/>
    <property type="evidence" value="ECO:0007669"/>
    <property type="project" value="UniProtKB-KW"/>
</dbReference>
<keyword evidence="2" id="KW-0547">Nucleotide-binding</keyword>
<evidence type="ECO:0000256" key="1">
    <source>
        <dbReference type="ARBA" id="ARBA00005290"/>
    </source>
</evidence>
<dbReference type="OrthoDB" id="5839at2759"/>
<dbReference type="AlphaFoldDB" id="A0A2P6MRG8"/>
<dbReference type="EMBL" id="MDYQ01000477">
    <property type="protein sequence ID" value="PRP74301.1"/>
    <property type="molecule type" value="Genomic_DNA"/>
</dbReference>
<name>A0A2P6MRG8_9EUKA</name>